<evidence type="ECO:0000256" key="4">
    <source>
        <dbReference type="ARBA" id="ARBA00023136"/>
    </source>
</evidence>
<reference evidence="6 7" key="1">
    <citation type="submission" date="2017-03" db="EMBL/GenBank/DDBJ databases">
        <authorList>
            <person name="Afonso C.L."/>
            <person name="Miller P.J."/>
            <person name="Scott M.A."/>
            <person name="Spackman E."/>
            <person name="Goraichik I."/>
            <person name="Dimitrov K.M."/>
            <person name="Suarez D.L."/>
            <person name="Swayne D.E."/>
        </authorList>
    </citation>
    <scope>NUCLEOTIDE SEQUENCE [LARGE SCALE GENOMIC DNA]</scope>
    <source>
        <strain evidence="6 7">CECT 7450</strain>
    </source>
</reference>
<feature type="transmembrane region" description="Helical" evidence="5">
    <location>
        <begin position="148"/>
        <end position="169"/>
    </location>
</feature>
<dbReference type="GO" id="GO:0006457">
    <property type="term" value="P:protein folding"/>
    <property type="evidence" value="ECO:0007669"/>
    <property type="project" value="InterPro"/>
</dbReference>
<keyword evidence="2 5" id="KW-0812">Transmembrane</keyword>
<keyword evidence="7" id="KW-1185">Reference proteome</keyword>
<dbReference type="AlphaFoldDB" id="A0A1X6ZT33"/>
<feature type="transmembrane region" description="Helical" evidence="5">
    <location>
        <begin position="42"/>
        <end position="61"/>
    </location>
</feature>
<name>A0A1X6ZT33_9RHOB</name>
<feature type="transmembrane region" description="Helical" evidence="5">
    <location>
        <begin position="68"/>
        <end position="87"/>
    </location>
</feature>
<evidence type="ECO:0000256" key="1">
    <source>
        <dbReference type="ARBA" id="ARBA00004141"/>
    </source>
</evidence>
<comment type="subcellular location">
    <subcellularLocation>
        <location evidence="1">Membrane</location>
        <topology evidence="1">Multi-pass membrane protein</topology>
    </subcellularLocation>
</comment>
<evidence type="ECO:0000256" key="3">
    <source>
        <dbReference type="ARBA" id="ARBA00022989"/>
    </source>
</evidence>
<keyword evidence="3 5" id="KW-1133">Transmembrane helix</keyword>
<feature type="transmembrane region" description="Helical" evidence="5">
    <location>
        <begin position="107"/>
        <end position="127"/>
    </location>
</feature>
<dbReference type="GO" id="GO:0015035">
    <property type="term" value="F:protein-disulfide reductase activity"/>
    <property type="evidence" value="ECO:0007669"/>
    <property type="project" value="InterPro"/>
</dbReference>
<dbReference type="Pfam" id="PF02600">
    <property type="entry name" value="DsbB"/>
    <property type="match status" value="1"/>
</dbReference>
<feature type="transmembrane region" description="Helical" evidence="5">
    <location>
        <begin position="12"/>
        <end position="30"/>
    </location>
</feature>
<dbReference type="EMBL" id="FWFX01000011">
    <property type="protein sequence ID" value="SLN60830.1"/>
    <property type="molecule type" value="Genomic_DNA"/>
</dbReference>
<evidence type="ECO:0000256" key="5">
    <source>
        <dbReference type="SAM" id="Phobius"/>
    </source>
</evidence>
<sequence>MTMSLETSRTLNALGMLAVSLVLIGAYFYQFLLYELPCPLCLLQRVGFVAVGFGLGLNLLYGPRPRHYALVLIAAISGGCVSIRQILLHIVPGTGHYGSPVMGLHYYTWAGICFFLIILGTSIMMLSENQYEKDDVLSHSERFGGSSLAKFAFILMLFLGIANAVSTLLECGPGICDDPPTDYKFLDELEKSE</sequence>
<organism evidence="6 7">
    <name type="scientific">Roseovarius albus</name>
    <dbReference type="NCBI Taxonomy" id="1247867"/>
    <lineage>
        <taxon>Bacteria</taxon>
        <taxon>Pseudomonadati</taxon>
        <taxon>Pseudomonadota</taxon>
        <taxon>Alphaproteobacteria</taxon>
        <taxon>Rhodobacterales</taxon>
        <taxon>Roseobacteraceae</taxon>
        <taxon>Roseovarius</taxon>
    </lineage>
</organism>
<evidence type="ECO:0000313" key="6">
    <source>
        <dbReference type="EMBL" id="SLN60830.1"/>
    </source>
</evidence>
<dbReference type="SUPFAM" id="SSF158442">
    <property type="entry name" value="DsbB-like"/>
    <property type="match status" value="1"/>
</dbReference>
<evidence type="ECO:0000313" key="7">
    <source>
        <dbReference type="Proteomes" id="UP000193061"/>
    </source>
</evidence>
<protein>
    <submittedName>
        <fullName evidence="6">Disulfide bond formation protein B</fullName>
    </submittedName>
</protein>
<dbReference type="InterPro" id="IPR003752">
    <property type="entry name" value="DiS_bond_form_DsbB/BdbC"/>
</dbReference>
<dbReference type="InterPro" id="IPR023380">
    <property type="entry name" value="DsbB-like_sf"/>
</dbReference>
<dbReference type="RefSeq" id="WP_234999546.1">
    <property type="nucleotide sequence ID" value="NZ_FWFX01000011.1"/>
</dbReference>
<evidence type="ECO:0000256" key="2">
    <source>
        <dbReference type="ARBA" id="ARBA00022692"/>
    </source>
</evidence>
<proteinExistence type="predicted"/>
<dbReference type="Gene3D" id="1.20.1550.10">
    <property type="entry name" value="DsbB-like"/>
    <property type="match status" value="1"/>
</dbReference>
<keyword evidence="4 5" id="KW-0472">Membrane</keyword>
<dbReference type="GO" id="GO:0016020">
    <property type="term" value="C:membrane"/>
    <property type="evidence" value="ECO:0007669"/>
    <property type="project" value="UniProtKB-SubCell"/>
</dbReference>
<dbReference type="Proteomes" id="UP000193061">
    <property type="component" value="Unassembled WGS sequence"/>
</dbReference>
<accession>A0A1X6ZT33</accession>
<gene>
    <name evidence="6" type="ORF">ROA7450_03129</name>
</gene>